<dbReference type="EMBL" id="AP014612">
    <property type="protein sequence ID" value="BAQ24282.1"/>
    <property type="molecule type" value="Genomic_DNA"/>
</dbReference>
<dbReference type="PROSITE" id="PS51186">
    <property type="entry name" value="GNAT"/>
    <property type="match status" value="1"/>
</dbReference>
<dbReference type="SUPFAM" id="SSF52374">
    <property type="entry name" value="Nucleotidylyl transferase"/>
    <property type="match status" value="1"/>
</dbReference>
<dbReference type="InterPro" id="IPR013166">
    <property type="entry name" value="Citrate_lyase_ligase_C"/>
</dbReference>
<evidence type="ECO:0000256" key="3">
    <source>
        <dbReference type="PIRNR" id="PIRNR005751"/>
    </source>
</evidence>
<keyword evidence="1 3" id="KW-0547">Nucleotide-binding</keyword>
<dbReference type="PANTHER" id="PTHR40599:SF1">
    <property type="entry name" value="[CITRATE [PRO-3S]-LYASE] LIGASE"/>
    <property type="match status" value="1"/>
</dbReference>
<accession>A0A1L7LJS0</accession>
<name>A0A1L7LJS0_9STRE</name>
<dbReference type="PIRSF" id="PIRSF005751">
    <property type="entry name" value="Acet_citr_lig"/>
    <property type="match status" value="1"/>
</dbReference>
<evidence type="ECO:0000259" key="4">
    <source>
        <dbReference type="PROSITE" id="PS51186"/>
    </source>
</evidence>
<dbReference type="SUPFAM" id="SSF55729">
    <property type="entry name" value="Acyl-CoA N-acyltransferases (Nat)"/>
    <property type="match status" value="1"/>
</dbReference>
<comment type="function">
    <text evidence="3">Acetylation of prosthetic group (2-(5''-phosphoribosyl)-3'-dephosphocoenzyme-A) of the gamma subunit of citrate lyase.</text>
</comment>
<sequence length="370" mass="42054">MKFSQAKDLALISAIYFKGVIHVSLSSYFKNLFSDKKSLQKVDILLEQEGIRRDTNSDYICAMFDEDLNIIATGSCFGNTLRCLSVDHHYQGDGLLNEIVTHLIHIQFERGNTHLFLYTKPDTAKFFKDLGFYEIVRADQQIVFMENKKDGFSNYLKNLKKSDSKPQTTAALVINANPFTLGHQYLIEKASVENDLLHLFIVSEDSSLIPFSVRKQLVLEGTAHLSNVCYHETGPYIISKSTFPSYFQKDQDSIIESQARIDLAIFTQIAKYLGINKRYVGEEPTSLVTSIYNQIMLQELPKQAIDCIVIPRKTYKNGPISASTVRKALKEGNNQILKDLLPLTSLTYFLSPEAQPLIKKIRKTDNVSHY</sequence>
<dbReference type="EC" id="6.2.1.22" evidence="3"/>
<dbReference type="Pfam" id="PF08218">
    <property type="entry name" value="Citrate_ly_lig"/>
    <property type="match status" value="1"/>
</dbReference>
<dbReference type="Gene3D" id="3.40.630.30">
    <property type="match status" value="1"/>
</dbReference>
<dbReference type="GO" id="GO:0005524">
    <property type="term" value="F:ATP binding"/>
    <property type="evidence" value="ECO:0007669"/>
    <property type="project" value="UniProtKB-UniRule"/>
</dbReference>
<dbReference type="KEGG" id="strg:SRT_10210"/>
<dbReference type="AlphaFoldDB" id="A0A1L7LJS0"/>
<evidence type="ECO:0000256" key="2">
    <source>
        <dbReference type="ARBA" id="ARBA00022840"/>
    </source>
</evidence>
<dbReference type="PANTHER" id="PTHR40599">
    <property type="entry name" value="[CITRATE [PRO-3S]-LYASE] LIGASE"/>
    <property type="match status" value="1"/>
</dbReference>
<gene>
    <name evidence="5" type="primary">citC</name>
    <name evidence="5" type="ORF">SRT_10210</name>
</gene>
<evidence type="ECO:0000313" key="6">
    <source>
        <dbReference type="Proteomes" id="UP000217758"/>
    </source>
</evidence>
<dbReference type="Gene3D" id="3.40.50.620">
    <property type="entry name" value="HUPs"/>
    <property type="match status" value="1"/>
</dbReference>
<feature type="domain" description="N-acetyltransferase" evidence="4">
    <location>
        <begin position="15"/>
        <end position="150"/>
    </location>
</feature>
<reference evidence="5 6" key="1">
    <citation type="journal article" date="2016" name="Microbiol. Immunol.">
        <title>Complete genome sequence of Streptococcus troglodytae TKU31 isolated from the oral cavity of a chimpanzee (Pan troglodytes).</title>
        <authorList>
            <person name="Okamoto M."/>
            <person name="Naito M."/>
            <person name="Miyanohara M."/>
            <person name="Imai S."/>
            <person name="Nomura Y."/>
            <person name="Saito W."/>
            <person name="Momoi Y."/>
            <person name="Takada K."/>
            <person name="Miyabe-Nishiwaki T."/>
            <person name="Tomonaga M."/>
            <person name="Hanada N."/>
        </authorList>
    </citation>
    <scope>NUCLEOTIDE SEQUENCE [LARGE SCALE GENOMIC DNA]</scope>
    <source>
        <strain evidence="6">TKU 31</strain>
    </source>
</reference>
<evidence type="ECO:0000256" key="1">
    <source>
        <dbReference type="ARBA" id="ARBA00022741"/>
    </source>
</evidence>
<evidence type="ECO:0000313" key="5">
    <source>
        <dbReference type="EMBL" id="BAQ24282.1"/>
    </source>
</evidence>
<dbReference type="SMART" id="SM00764">
    <property type="entry name" value="Citrate_ly_lig"/>
    <property type="match status" value="1"/>
</dbReference>
<dbReference type="Proteomes" id="UP000217758">
    <property type="component" value="Chromosome"/>
</dbReference>
<keyword evidence="2 3" id="KW-0067">ATP-binding</keyword>
<keyword evidence="3 5" id="KW-0436">Ligase</keyword>
<dbReference type="InterPro" id="IPR005216">
    <property type="entry name" value="Citrate_lyase_ligase"/>
</dbReference>
<dbReference type="InterPro" id="IPR000182">
    <property type="entry name" value="GNAT_dom"/>
</dbReference>
<proteinExistence type="predicted"/>
<keyword evidence="6" id="KW-1185">Reference proteome</keyword>
<keyword evidence="5" id="KW-0456">Lyase</keyword>
<comment type="catalytic activity">
    <reaction evidence="3">
        <text>holo-[citrate lyase ACP] + acetate + ATP = acetyl-[citrate lyase ACP] + AMP + diphosphate</text>
        <dbReference type="Rhea" id="RHEA:23788"/>
        <dbReference type="Rhea" id="RHEA-COMP:10158"/>
        <dbReference type="Rhea" id="RHEA-COMP:13710"/>
        <dbReference type="ChEBI" id="CHEBI:30089"/>
        <dbReference type="ChEBI" id="CHEBI:30616"/>
        <dbReference type="ChEBI" id="CHEBI:33019"/>
        <dbReference type="ChEBI" id="CHEBI:82683"/>
        <dbReference type="ChEBI" id="CHEBI:137976"/>
        <dbReference type="ChEBI" id="CHEBI:456215"/>
        <dbReference type="EC" id="6.2.1.22"/>
    </reaction>
</comment>
<dbReference type="NCBIfam" id="TIGR00124">
    <property type="entry name" value="cit_ly_ligase"/>
    <property type="match status" value="1"/>
</dbReference>
<protein>
    <recommendedName>
        <fullName evidence="3">[Citrate [pro-3S]-lyase] ligase</fullName>
        <ecNumber evidence="3">6.2.1.22</ecNumber>
    </recommendedName>
</protein>
<dbReference type="GO" id="GO:0008771">
    <property type="term" value="F:[citrate (pro-3S)-lyase] ligase activity"/>
    <property type="evidence" value="ECO:0007669"/>
    <property type="project" value="UniProtKB-EC"/>
</dbReference>
<dbReference type="GO" id="GO:0016829">
    <property type="term" value="F:lyase activity"/>
    <property type="evidence" value="ECO:0007669"/>
    <property type="project" value="UniProtKB-KW"/>
</dbReference>
<organism evidence="5 6">
    <name type="scientific">Streptococcus troglodytae</name>
    <dbReference type="NCBI Taxonomy" id="1111760"/>
    <lineage>
        <taxon>Bacteria</taxon>
        <taxon>Bacillati</taxon>
        <taxon>Bacillota</taxon>
        <taxon>Bacilli</taxon>
        <taxon>Lactobacillales</taxon>
        <taxon>Streptococcaceae</taxon>
        <taxon>Streptococcus</taxon>
    </lineage>
</organism>
<dbReference type="GO" id="GO:0016747">
    <property type="term" value="F:acyltransferase activity, transferring groups other than amino-acyl groups"/>
    <property type="evidence" value="ECO:0007669"/>
    <property type="project" value="InterPro"/>
</dbReference>
<dbReference type="InterPro" id="IPR014729">
    <property type="entry name" value="Rossmann-like_a/b/a_fold"/>
</dbReference>
<dbReference type="InterPro" id="IPR016181">
    <property type="entry name" value="Acyl_CoA_acyltransferase"/>
</dbReference>
<dbReference type="CDD" id="cd02169">
    <property type="entry name" value="Citrate_lyase_ligase"/>
    <property type="match status" value="1"/>
</dbReference>